<dbReference type="InParanoid" id="B9RSK7"/>
<name>B9RSK7_RICCO</name>
<dbReference type="EMBL" id="EQ973811">
    <property type="protein sequence ID" value="EEF45624.1"/>
    <property type="molecule type" value="Genomic_DNA"/>
</dbReference>
<gene>
    <name evidence="2" type="ORF">RCOM_1725670</name>
</gene>
<dbReference type="Proteomes" id="UP000008311">
    <property type="component" value="Unassembled WGS sequence"/>
</dbReference>
<proteinExistence type="predicted"/>
<sequence>MDEDPTLEDDRDKMIGSKGEFDDDNSNKDDEDYYDDEDNIEDDNGTDKVVQKLLIVASFDPRVSGLKAYEFVQKSRFNRSYRVEALGFSVAVWLL</sequence>
<organism evidence="2 3">
    <name type="scientific">Ricinus communis</name>
    <name type="common">Castor bean</name>
    <dbReference type="NCBI Taxonomy" id="3988"/>
    <lineage>
        <taxon>Eukaryota</taxon>
        <taxon>Viridiplantae</taxon>
        <taxon>Streptophyta</taxon>
        <taxon>Embryophyta</taxon>
        <taxon>Tracheophyta</taxon>
        <taxon>Spermatophyta</taxon>
        <taxon>Magnoliopsida</taxon>
        <taxon>eudicotyledons</taxon>
        <taxon>Gunneridae</taxon>
        <taxon>Pentapetalae</taxon>
        <taxon>rosids</taxon>
        <taxon>fabids</taxon>
        <taxon>Malpighiales</taxon>
        <taxon>Euphorbiaceae</taxon>
        <taxon>Acalyphoideae</taxon>
        <taxon>Acalypheae</taxon>
        <taxon>Ricinus</taxon>
    </lineage>
</organism>
<keyword evidence="3" id="KW-1185">Reference proteome</keyword>
<evidence type="ECO:0000313" key="3">
    <source>
        <dbReference type="Proteomes" id="UP000008311"/>
    </source>
</evidence>
<dbReference type="AlphaFoldDB" id="B9RSK7"/>
<evidence type="ECO:0000256" key="1">
    <source>
        <dbReference type="SAM" id="MobiDB-lite"/>
    </source>
</evidence>
<accession>B9RSK7</accession>
<evidence type="ECO:0000313" key="2">
    <source>
        <dbReference type="EMBL" id="EEF45624.1"/>
    </source>
</evidence>
<feature type="region of interest" description="Disordered" evidence="1">
    <location>
        <begin position="1"/>
        <end position="44"/>
    </location>
</feature>
<feature type="compositionally biased region" description="Acidic residues" evidence="1">
    <location>
        <begin position="21"/>
        <end position="44"/>
    </location>
</feature>
<protein>
    <submittedName>
        <fullName evidence="2">Uncharacterized protein</fullName>
    </submittedName>
</protein>
<reference evidence="3" key="1">
    <citation type="journal article" date="2010" name="Nat. Biotechnol.">
        <title>Draft genome sequence of the oilseed species Ricinus communis.</title>
        <authorList>
            <person name="Chan A.P."/>
            <person name="Crabtree J."/>
            <person name="Zhao Q."/>
            <person name="Lorenzi H."/>
            <person name="Orvis J."/>
            <person name="Puiu D."/>
            <person name="Melake-Berhan A."/>
            <person name="Jones K.M."/>
            <person name="Redman J."/>
            <person name="Chen G."/>
            <person name="Cahoon E.B."/>
            <person name="Gedil M."/>
            <person name="Stanke M."/>
            <person name="Haas B.J."/>
            <person name="Wortman J.R."/>
            <person name="Fraser-Liggett C.M."/>
            <person name="Ravel J."/>
            <person name="Rabinowicz P.D."/>
        </authorList>
    </citation>
    <scope>NUCLEOTIDE SEQUENCE [LARGE SCALE GENOMIC DNA]</scope>
    <source>
        <strain evidence="3">cv. Hale</strain>
    </source>
</reference>